<evidence type="ECO:0000256" key="4">
    <source>
        <dbReference type="ARBA" id="ARBA00023125"/>
    </source>
</evidence>
<dbReference type="OrthoDB" id="684567at2759"/>
<dbReference type="GO" id="GO:0046983">
    <property type="term" value="F:protein dimerization activity"/>
    <property type="evidence" value="ECO:0007669"/>
    <property type="project" value="InterPro"/>
</dbReference>
<name>A0A8T0XH19_PANVG</name>
<keyword evidence="5" id="KW-0804">Transcription</keyword>
<dbReference type="PANTHER" id="PTHR11969:SF86">
    <property type="entry name" value="TRANSCRIPTION FACTOR BHLH71"/>
    <property type="match status" value="1"/>
</dbReference>
<sequence length="357" mass="37852">MSALVDALCAPPGDAAALIYDTFNAASFLFDGPAAAAALYDGAGIVECPPPPPAQQQQAAEAAGETTQAATSSAPARVRKRRRWARSCKSREETETQRMMHIAVERNRRRQMNEYLAVLRSLMPEPYVQRGDQASIVGGAIEFVKELEQQLQCLEAQKRTLLVHQHKAAKPDATPMHHSTTTTSSTKAAAGTTACVEPAAAATTTSNCSSSVTEDAADHAPPPPFAQFFSYPQYVWCHSPRDPASSSAAEDGGGRPGVADIEVTLVETHASLRVMMPRRPGQLLGLVAGLQALRLGVLHLSVTALESLVLYSISVKVEEGCGLATVEDIAAAAHHVLCLIDAAEPAEQQVLAASDPR</sequence>
<reference evidence="9" key="1">
    <citation type="submission" date="2020-05" db="EMBL/GenBank/DDBJ databases">
        <title>WGS assembly of Panicum virgatum.</title>
        <authorList>
            <person name="Lovell J.T."/>
            <person name="Jenkins J."/>
            <person name="Shu S."/>
            <person name="Juenger T.E."/>
            <person name="Schmutz J."/>
        </authorList>
    </citation>
    <scope>NUCLEOTIDE SEQUENCE</scope>
    <source>
        <strain evidence="9">AP13</strain>
    </source>
</reference>
<feature type="domain" description="BHLH" evidence="8">
    <location>
        <begin position="96"/>
        <end position="147"/>
    </location>
</feature>
<evidence type="ECO:0000256" key="7">
    <source>
        <dbReference type="SAM" id="MobiDB-lite"/>
    </source>
</evidence>
<comment type="similarity">
    <text evidence="2">Belongs to the bHLH protein family.</text>
</comment>
<feature type="region of interest" description="Disordered" evidence="7">
    <location>
        <begin position="168"/>
        <end position="188"/>
    </location>
</feature>
<dbReference type="PROSITE" id="PS50888">
    <property type="entry name" value="BHLH"/>
    <property type="match status" value="1"/>
</dbReference>
<dbReference type="Gene3D" id="4.10.280.10">
    <property type="entry name" value="Helix-loop-helix DNA-binding domain"/>
    <property type="match status" value="1"/>
</dbReference>
<proteinExistence type="inferred from homology"/>
<keyword evidence="10" id="KW-1185">Reference proteome</keyword>
<comment type="caution">
    <text evidence="9">The sequence shown here is derived from an EMBL/GenBank/DDBJ whole genome shotgun (WGS) entry which is preliminary data.</text>
</comment>
<evidence type="ECO:0000256" key="2">
    <source>
        <dbReference type="ARBA" id="ARBA00005510"/>
    </source>
</evidence>
<organism evidence="9 10">
    <name type="scientific">Panicum virgatum</name>
    <name type="common">Blackwell switchgrass</name>
    <dbReference type="NCBI Taxonomy" id="38727"/>
    <lineage>
        <taxon>Eukaryota</taxon>
        <taxon>Viridiplantae</taxon>
        <taxon>Streptophyta</taxon>
        <taxon>Embryophyta</taxon>
        <taxon>Tracheophyta</taxon>
        <taxon>Spermatophyta</taxon>
        <taxon>Magnoliopsida</taxon>
        <taxon>Liliopsida</taxon>
        <taxon>Poales</taxon>
        <taxon>Poaceae</taxon>
        <taxon>PACMAD clade</taxon>
        <taxon>Panicoideae</taxon>
        <taxon>Panicodae</taxon>
        <taxon>Paniceae</taxon>
        <taxon>Panicinae</taxon>
        <taxon>Panicum</taxon>
        <taxon>Panicum sect. Hiantes</taxon>
    </lineage>
</organism>
<accession>A0A8T0XH19</accession>
<dbReference type="InterPro" id="IPR011598">
    <property type="entry name" value="bHLH_dom"/>
</dbReference>
<dbReference type="GO" id="GO:0000981">
    <property type="term" value="F:DNA-binding transcription factor activity, RNA polymerase II-specific"/>
    <property type="evidence" value="ECO:0007669"/>
    <property type="project" value="TreeGrafter"/>
</dbReference>
<dbReference type="GO" id="GO:0005634">
    <property type="term" value="C:nucleus"/>
    <property type="evidence" value="ECO:0007669"/>
    <property type="project" value="UniProtKB-SubCell"/>
</dbReference>
<keyword evidence="6" id="KW-0539">Nucleus</keyword>
<dbReference type="CDD" id="cd11448">
    <property type="entry name" value="bHLH_AtFAMA_like"/>
    <property type="match status" value="1"/>
</dbReference>
<evidence type="ECO:0000256" key="5">
    <source>
        <dbReference type="ARBA" id="ARBA00023163"/>
    </source>
</evidence>
<gene>
    <name evidence="9" type="ORF">PVAP13_1KG441000</name>
</gene>
<dbReference type="GO" id="GO:0000978">
    <property type="term" value="F:RNA polymerase II cis-regulatory region sequence-specific DNA binding"/>
    <property type="evidence" value="ECO:0007669"/>
    <property type="project" value="TreeGrafter"/>
</dbReference>
<keyword evidence="4" id="KW-0238">DNA-binding</keyword>
<evidence type="ECO:0000256" key="1">
    <source>
        <dbReference type="ARBA" id="ARBA00004123"/>
    </source>
</evidence>
<protein>
    <recommendedName>
        <fullName evidence="8">BHLH domain-containing protein</fullName>
    </recommendedName>
</protein>
<evidence type="ECO:0000256" key="6">
    <source>
        <dbReference type="ARBA" id="ARBA00023242"/>
    </source>
</evidence>
<dbReference type="AlphaFoldDB" id="A0A8T0XH19"/>
<feature type="compositionally biased region" description="Low complexity" evidence="7">
    <location>
        <begin position="179"/>
        <end position="188"/>
    </location>
</feature>
<evidence type="ECO:0000313" key="9">
    <source>
        <dbReference type="EMBL" id="KAG2660751.1"/>
    </source>
</evidence>
<dbReference type="Proteomes" id="UP000823388">
    <property type="component" value="Chromosome 1K"/>
</dbReference>
<evidence type="ECO:0000313" key="10">
    <source>
        <dbReference type="Proteomes" id="UP000823388"/>
    </source>
</evidence>
<dbReference type="EMBL" id="CM029037">
    <property type="protein sequence ID" value="KAG2660751.1"/>
    <property type="molecule type" value="Genomic_DNA"/>
</dbReference>
<dbReference type="SMART" id="SM00353">
    <property type="entry name" value="HLH"/>
    <property type="match status" value="1"/>
</dbReference>
<dbReference type="PANTHER" id="PTHR11969">
    <property type="entry name" value="MAX DIMERIZATION, MAD"/>
    <property type="match status" value="1"/>
</dbReference>
<evidence type="ECO:0000256" key="3">
    <source>
        <dbReference type="ARBA" id="ARBA00023015"/>
    </source>
</evidence>
<dbReference type="InterPro" id="IPR036638">
    <property type="entry name" value="HLH_DNA-bd_sf"/>
</dbReference>
<comment type="subcellular location">
    <subcellularLocation>
        <location evidence="1">Nucleus</location>
    </subcellularLocation>
</comment>
<keyword evidence="3" id="KW-0805">Transcription regulation</keyword>
<dbReference type="Pfam" id="PF00010">
    <property type="entry name" value="HLH"/>
    <property type="match status" value="1"/>
</dbReference>
<dbReference type="SUPFAM" id="SSF47459">
    <property type="entry name" value="HLH, helix-loop-helix DNA-binding domain"/>
    <property type="match status" value="1"/>
</dbReference>
<evidence type="ECO:0000259" key="8">
    <source>
        <dbReference type="PROSITE" id="PS50888"/>
    </source>
</evidence>